<dbReference type="STRING" id="706570.PT85_02260"/>
<dbReference type="Proteomes" id="UP000186079">
    <property type="component" value="Unassembled WGS sequence"/>
</dbReference>
<comment type="cofactor">
    <cofactor evidence="2">
        <name>Zn(2+)</name>
        <dbReference type="ChEBI" id="CHEBI:29105"/>
    </cofactor>
    <text evidence="2">Binds 1 zinc ion per subunit.</text>
</comment>
<dbReference type="Proteomes" id="UP000030980">
    <property type="component" value="Unassembled WGS sequence"/>
</dbReference>
<keyword evidence="7" id="KW-1185">Reference proteome</keyword>
<dbReference type="InterPro" id="IPR036423">
    <property type="entry name" value="SOD-like_Cu/Zn_dom_sf"/>
</dbReference>
<evidence type="ECO:0000313" key="6">
    <source>
        <dbReference type="EMBL" id="SIR42540.1"/>
    </source>
</evidence>
<dbReference type="PATRIC" id="fig|706570.3.peg.3034"/>
<name>A0A0B2D0V7_9PSED</name>
<dbReference type="EC" id="1.15.1.1" evidence="2"/>
<proteinExistence type="inferred from homology"/>
<dbReference type="NCBIfam" id="NF007628">
    <property type="entry name" value="PRK10290.1"/>
    <property type="match status" value="1"/>
</dbReference>
<evidence type="ECO:0000259" key="4">
    <source>
        <dbReference type="Pfam" id="PF00080"/>
    </source>
</evidence>
<feature type="chain" id="PRO_5015034456" description="Superoxide dismutase [Cu-Zn]" evidence="3">
    <location>
        <begin position="20"/>
        <end position="172"/>
    </location>
</feature>
<dbReference type="CDD" id="cd00305">
    <property type="entry name" value="Cu-Zn_Superoxide_Dismutase"/>
    <property type="match status" value="1"/>
</dbReference>
<comment type="cofactor">
    <cofactor evidence="2">
        <name>Cu cation</name>
        <dbReference type="ChEBI" id="CHEBI:23378"/>
    </cofactor>
    <text evidence="2">Binds 1 copper ion per subunit.</text>
</comment>
<dbReference type="InterPro" id="IPR018152">
    <property type="entry name" value="SOD_Cu/Zn_BS"/>
</dbReference>
<dbReference type="InterPro" id="IPR001424">
    <property type="entry name" value="SOD_Cu_Zn_dom"/>
</dbReference>
<dbReference type="EMBL" id="JTAK01000001">
    <property type="protein sequence ID" value="KHO66417.1"/>
    <property type="molecule type" value="Genomic_DNA"/>
</dbReference>
<dbReference type="SUPFAM" id="SSF49329">
    <property type="entry name" value="Cu,Zn superoxide dismutase-like"/>
    <property type="match status" value="1"/>
</dbReference>
<evidence type="ECO:0000256" key="2">
    <source>
        <dbReference type="RuleBase" id="RU000393"/>
    </source>
</evidence>
<dbReference type="Gene3D" id="2.60.40.200">
    <property type="entry name" value="Superoxide dismutase, copper/zinc binding domain"/>
    <property type="match status" value="1"/>
</dbReference>
<dbReference type="AlphaFoldDB" id="A0A0B2D0V7"/>
<accession>A0A0B3C4H0</accession>
<organism evidence="5 7">
    <name type="scientific">Pseudomonas flexibilis</name>
    <dbReference type="NCBI Taxonomy" id="706570"/>
    <lineage>
        <taxon>Bacteria</taxon>
        <taxon>Pseudomonadati</taxon>
        <taxon>Pseudomonadota</taxon>
        <taxon>Gammaproteobacteria</taxon>
        <taxon>Pseudomonadales</taxon>
        <taxon>Pseudomonadaceae</taxon>
        <taxon>Pseudomonas</taxon>
    </lineage>
</organism>
<gene>
    <name evidence="5" type="ORF">PT85_02260</name>
    <name evidence="6" type="ORF">SAMN05421672_12339</name>
</gene>
<comment type="similarity">
    <text evidence="1 2">Belongs to the Cu-Zn superoxide dismutase family.</text>
</comment>
<evidence type="ECO:0000256" key="1">
    <source>
        <dbReference type="ARBA" id="ARBA00010457"/>
    </source>
</evidence>
<dbReference type="GO" id="GO:0005507">
    <property type="term" value="F:copper ion binding"/>
    <property type="evidence" value="ECO:0007669"/>
    <property type="project" value="InterPro"/>
</dbReference>
<dbReference type="InterPro" id="IPR024134">
    <property type="entry name" value="SOD_Cu/Zn_/chaperone"/>
</dbReference>
<reference evidence="6 8" key="2">
    <citation type="submission" date="2017-01" db="EMBL/GenBank/DDBJ databases">
        <authorList>
            <person name="Mah S.A."/>
            <person name="Swanson W.J."/>
            <person name="Moy G.W."/>
            <person name="Vacquier V.D."/>
        </authorList>
    </citation>
    <scope>NUCLEOTIDE SEQUENCE [LARGE SCALE GENOMIC DNA]</scope>
    <source>
        <strain evidence="6 8">ATCC 29606</strain>
    </source>
</reference>
<protein>
    <recommendedName>
        <fullName evidence="2">Superoxide dismutase [Cu-Zn]</fullName>
        <ecNumber evidence="2">1.15.1.1</ecNumber>
    </recommendedName>
</protein>
<keyword evidence="2" id="KW-0479">Metal-binding</keyword>
<keyword evidence="2" id="KW-0862">Zinc</keyword>
<feature type="domain" description="Superoxide dismutase copper/zinc binding" evidence="4">
    <location>
        <begin position="38"/>
        <end position="171"/>
    </location>
</feature>
<comment type="catalytic activity">
    <reaction evidence="2">
        <text>2 superoxide + 2 H(+) = H2O2 + O2</text>
        <dbReference type="Rhea" id="RHEA:20696"/>
        <dbReference type="ChEBI" id="CHEBI:15378"/>
        <dbReference type="ChEBI" id="CHEBI:15379"/>
        <dbReference type="ChEBI" id="CHEBI:16240"/>
        <dbReference type="ChEBI" id="CHEBI:18421"/>
        <dbReference type="EC" id="1.15.1.1"/>
    </reaction>
</comment>
<evidence type="ECO:0000313" key="5">
    <source>
        <dbReference type="EMBL" id="KHO66417.1"/>
    </source>
</evidence>
<keyword evidence="3" id="KW-0732">Signal</keyword>
<dbReference type="PANTHER" id="PTHR10003">
    <property type="entry name" value="SUPEROXIDE DISMUTASE CU-ZN -RELATED"/>
    <property type="match status" value="1"/>
</dbReference>
<feature type="signal peptide" evidence="3">
    <location>
        <begin position="1"/>
        <end position="19"/>
    </location>
</feature>
<dbReference type="OrthoDB" id="5431326at2"/>
<reference evidence="5 7" key="1">
    <citation type="submission" date="2014-11" db="EMBL/GenBank/DDBJ databases">
        <title>Genome sequence of Pseudomonas tuomuerensis JCM 14085.</title>
        <authorList>
            <person name="Shin S.-K."/>
            <person name="Yi H."/>
        </authorList>
    </citation>
    <scope>NUCLEOTIDE SEQUENCE [LARGE SCALE GENOMIC DNA]</scope>
    <source>
        <strain evidence="5 7">JCM 14085</strain>
    </source>
</reference>
<dbReference type="EMBL" id="FTMC01000023">
    <property type="protein sequence ID" value="SIR42540.1"/>
    <property type="molecule type" value="Genomic_DNA"/>
</dbReference>
<evidence type="ECO:0000313" key="7">
    <source>
        <dbReference type="Proteomes" id="UP000030980"/>
    </source>
</evidence>
<keyword evidence="2" id="KW-0560">Oxidoreductase</keyword>
<evidence type="ECO:0000256" key="3">
    <source>
        <dbReference type="SAM" id="SignalP"/>
    </source>
</evidence>
<keyword evidence="2" id="KW-0186">Copper</keyword>
<accession>A0A0B2D0V7</accession>
<dbReference type="RefSeq" id="WP_027589879.1">
    <property type="nucleotide sequence ID" value="NZ_FMUP01000005.1"/>
</dbReference>
<dbReference type="GO" id="GO:0004784">
    <property type="term" value="F:superoxide dismutase activity"/>
    <property type="evidence" value="ECO:0007669"/>
    <property type="project" value="UniProtKB-EC"/>
</dbReference>
<sequence>MKPNITLLALLLGSGAAVADTTVTLNAVDSHGVGQALGEVTITTTEYGLVFTPNLHGLPSGLHGFHVHQNPSCEPAEVNGTATAAAAAGGHYDPQNTGKHGTPWGDGHLGDLPALYVDEEGNARQPVLAPRLKKEEAIKGRSLMVHAGGDNHADHPQPLGGGGARVACGVIQ</sequence>
<dbReference type="PROSITE" id="PS00087">
    <property type="entry name" value="SOD_CU_ZN_1"/>
    <property type="match status" value="1"/>
</dbReference>
<comment type="function">
    <text evidence="2">Destroys radicals which are normally produced within the cells and which are toxic to biological systems.</text>
</comment>
<dbReference type="PROSITE" id="PS00332">
    <property type="entry name" value="SOD_CU_ZN_2"/>
    <property type="match status" value="1"/>
</dbReference>
<evidence type="ECO:0000313" key="8">
    <source>
        <dbReference type="Proteomes" id="UP000186079"/>
    </source>
</evidence>
<dbReference type="Pfam" id="PF00080">
    <property type="entry name" value="Sod_Cu"/>
    <property type="match status" value="1"/>
</dbReference>